<dbReference type="AlphaFoldDB" id="A0A1X2H5R8"/>
<comment type="caution">
    <text evidence="1">The sequence shown here is derived from an EMBL/GenBank/DDBJ whole genome shotgun (WGS) entry which is preliminary data.</text>
</comment>
<dbReference type="OrthoDB" id="191601at2759"/>
<proteinExistence type="predicted"/>
<dbReference type="GO" id="GO:0009306">
    <property type="term" value="P:protein secretion"/>
    <property type="evidence" value="ECO:0007669"/>
    <property type="project" value="TreeGrafter"/>
</dbReference>
<evidence type="ECO:0000313" key="2">
    <source>
        <dbReference type="Proteomes" id="UP000242180"/>
    </source>
</evidence>
<dbReference type="InParanoid" id="A0A1X2H5R8"/>
<dbReference type="EMBL" id="MCGN01000009">
    <property type="protein sequence ID" value="ORY93310.1"/>
    <property type="molecule type" value="Genomic_DNA"/>
</dbReference>
<dbReference type="PANTHER" id="PTHR17985:SF8">
    <property type="entry name" value="TRANSPORT AND GOLGI ORGANIZATION PROTEIN 2 HOMOLOG"/>
    <property type="match status" value="1"/>
</dbReference>
<evidence type="ECO:0000313" key="1">
    <source>
        <dbReference type="EMBL" id="ORY93310.1"/>
    </source>
</evidence>
<dbReference type="Proteomes" id="UP000242180">
    <property type="component" value="Unassembled WGS sequence"/>
</dbReference>
<name>A0A1X2H5R8_SYNRA</name>
<protein>
    <submittedName>
        <fullName evidence="1">Uncharacterized protein</fullName>
    </submittedName>
</protein>
<dbReference type="GO" id="GO:0007030">
    <property type="term" value="P:Golgi organization"/>
    <property type="evidence" value="ECO:0007669"/>
    <property type="project" value="TreeGrafter"/>
</dbReference>
<accession>A0A1X2H5R8</accession>
<dbReference type="PANTHER" id="PTHR17985">
    <property type="entry name" value="SER/THR-RICH PROTEIN T10 IN DGCR REGION"/>
    <property type="match status" value="1"/>
</dbReference>
<reference evidence="1 2" key="1">
    <citation type="submission" date="2016-07" db="EMBL/GenBank/DDBJ databases">
        <title>Pervasive Adenine N6-methylation of Active Genes in Fungi.</title>
        <authorList>
            <consortium name="DOE Joint Genome Institute"/>
            <person name="Mondo S.J."/>
            <person name="Dannebaum R.O."/>
            <person name="Kuo R.C."/>
            <person name="Labutti K."/>
            <person name="Haridas S."/>
            <person name="Kuo A."/>
            <person name="Salamov A."/>
            <person name="Ahrendt S.R."/>
            <person name="Lipzen A."/>
            <person name="Sullivan W."/>
            <person name="Andreopoulos W.B."/>
            <person name="Clum A."/>
            <person name="Lindquist E."/>
            <person name="Daum C."/>
            <person name="Ramamoorthy G.K."/>
            <person name="Gryganskyi A."/>
            <person name="Culley D."/>
            <person name="Magnuson J.K."/>
            <person name="James T.Y."/>
            <person name="O'Malley M.A."/>
            <person name="Stajich J.E."/>
            <person name="Spatafora J.W."/>
            <person name="Visel A."/>
            <person name="Grigoriev I.V."/>
        </authorList>
    </citation>
    <scope>NUCLEOTIDE SEQUENCE [LARGE SCALE GENOMIC DNA]</scope>
    <source>
        <strain evidence="1 2">NRRL 2496</strain>
    </source>
</reference>
<keyword evidence="2" id="KW-1185">Reference proteome</keyword>
<dbReference type="Pfam" id="PF05742">
    <property type="entry name" value="TANGO2"/>
    <property type="match status" value="1"/>
</dbReference>
<dbReference type="GO" id="GO:0005794">
    <property type="term" value="C:Golgi apparatus"/>
    <property type="evidence" value="ECO:0007669"/>
    <property type="project" value="TreeGrafter"/>
</dbReference>
<sequence length="153" mass="17191">MTGNNSSRRIGLSNTVLTKPWEKVMRGTSLLDNILHDHQQRNGTEADLVEDLFAMLGLTSEFTDTTDVEKMLEESKERICLPKFTLYTGPYATRTSTVILVSHDGHVTFVERDRFQSSGSPDGFTPLTYTKGEGRAFHFDIDLSAKQNKNEST</sequence>
<dbReference type="STRING" id="13706.A0A1X2H5R8"/>
<dbReference type="InterPro" id="IPR008551">
    <property type="entry name" value="TANGO2"/>
</dbReference>
<gene>
    <name evidence="1" type="ORF">BCR43DRAFT_496692</name>
</gene>
<organism evidence="1 2">
    <name type="scientific">Syncephalastrum racemosum</name>
    <name type="common">Filamentous fungus</name>
    <dbReference type="NCBI Taxonomy" id="13706"/>
    <lineage>
        <taxon>Eukaryota</taxon>
        <taxon>Fungi</taxon>
        <taxon>Fungi incertae sedis</taxon>
        <taxon>Mucoromycota</taxon>
        <taxon>Mucoromycotina</taxon>
        <taxon>Mucoromycetes</taxon>
        <taxon>Mucorales</taxon>
        <taxon>Syncephalastraceae</taxon>
        <taxon>Syncephalastrum</taxon>
    </lineage>
</organism>